<dbReference type="PROSITE" id="PS50833">
    <property type="entry name" value="BRIX"/>
    <property type="match status" value="1"/>
</dbReference>
<dbReference type="VEuPathDB" id="FungiDB:RhiirA1_419805"/>
<dbReference type="GO" id="GO:0019843">
    <property type="term" value="F:rRNA binding"/>
    <property type="evidence" value="ECO:0007669"/>
    <property type="project" value="UniProtKB-UniRule"/>
</dbReference>
<comment type="caution">
    <text evidence="7">The sequence shown here is derived from an EMBL/GenBank/DDBJ whole genome shotgun (WGS) entry which is preliminary data.</text>
</comment>
<dbReference type="AlphaFoldDB" id="A0A2N0RRV0"/>
<dbReference type="PANTHER" id="PTHR12728">
    <property type="entry name" value="BRIX DOMAIN CONTAINING PROTEIN"/>
    <property type="match status" value="1"/>
</dbReference>
<reference evidence="7 8" key="1">
    <citation type="submission" date="2017-10" db="EMBL/GenBank/DDBJ databases">
        <title>Extensive intraspecific genome diversity in a model arbuscular mycorrhizal fungus.</title>
        <authorList>
            <person name="Chen E.C.H."/>
            <person name="Morin E."/>
            <person name="Baudet D."/>
            <person name="Noel J."/>
            <person name="Ndikumana S."/>
            <person name="Charron P."/>
            <person name="St-Onge C."/>
            <person name="Giorgi J."/>
            <person name="Grigoriev I.V."/>
            <person name="Roux C."/>
            <person name="Martin F.M."/>
            <person name="Corradi N."/>
        </authorList>
    </citation>
    <scope>NUCLEOTIDE SEQUENCE [LARGE SCALE GENOMIC DNA]</scope>
    <source>
        <strain evidence="7 8">A1</strain>
    </source>
</reference>
<evidence type="ECO:0000259" key="6">
    <source>
        <dbReference type="PROSITE" id="PS50833"/>
    </source>
</evidence>
<reference evidence="7 8" key="2">
    <citation type="submission" date="2017-10" db="EMBL/GenBank/DDBJ databases">
        <title>Genome analyses suggest a sexual origin of heterokaryosis in a supposedly ancient asexual fungus.</title>
        <authorList>
            <person name="Corradi N."/>
            <person name="Sedzielewska K."/>
            <person name="Noel J."/>
            <person name="Charron P."/>
            <person name="Farinelli L."/>
            <person name="Marton T."/>
            <person name="Kruger M."/>
            <person name="Pelin A."/>
            <person name="Brachmann A."/>
            <person name="Corradi N."/>
        </authorList>
    </citation>
    <scope>NUCLEOTIDE SEQUENCE [LARGE SCALE GENOMIC DNA]</scope>
    <source>
        <strain evidence="7 8">A1</strain>
    </source>
</reference>
<dbReference type="InterPro" id="IPR007109">
    <property type="entry name" value="Brix"/>
</dbReference>
<dbReference type="VEuPathDB" id="FungiDB:RhiirFUN_007654"/>
<feature type="region of interest" description="Disordered" evidence="5">
    <location>
        <begin position="1"/>
        <end position="20"/>
    </location>
</feature>
<dbReference type="EMBL" id="LLXH01000492">
    <property type="protein sequence ID" value="PKC66033.1"/>
    <property type="molecule type" value="Genomic_DNA"/>
</dbReference>
<dbReference type="GO" id="GO:0000027">
    <property type="term" value="P:ribosomal large subunit assembly"/>
    <property type="evidence" value="ECO:0007669"/>
    <property type="project" value="InterPro"/>
</dbReference>
<proteinExistence type="inferred from homology"/>
<protein>
    <recommendedName>
        <fullName evidence="4">Ribosome production factor 2 homolog</fullName>
    </recommendedName>
    <alternativeName>
        <fullName evidence="4">Ribosome biogenesis protein RPF2 homolog</fullName>
    </alternativeName>
</protein>
<dbReference type="InterPro" id="IPR039770">
    <property type="entry name" value="Rpf2"/>
</dbReference>
<dbReference type="Proteomes" id="UP000232688">
    <property type="component" value="Unassembled WGS sequence"/>
</dbReference>
<sequence length="322" mass="37149">MLKKIKPKNARSKRALQKREPKIEENVKKAIFIRSSSTNQIVNEALSDLCKLKKPDAINFTKKNNTIHPFDDDTSLNFFYEKNDTSLFVIGSHSKKRPNNLIFIRMFDGQILDMVEVGIENAKPLSEFKTSKCAIGIKPLFLFVGDLFENSLVYKTFKNMLLDFYHGQTVKNINLSGLEHVISVTAIDSSEQSNDPRAMPGIIYFRVYTIQYKKSGEKTPRVELEEMGPSYNFRIRRFKFANDDVYKFSTKVPKINKPKKIKNIDVNEMGDKIGRIHLGKQDLSKLQTRKMKGLKRTTDDYTEDDLEEMEDVVPSIKKQKSS</sequence>
<evidence type="ECO:0000313" key="8">
    <source>
        <dbReference type="Proteomes" id="UP000232688"/>
    </source>
</evidence>
<feature type="domain" description="Brix" evidence="6">
    <location>
        <begin position="28"/>
        <end position="244"/>
    </location>
</feature>
<evidence type="ECO:0000256" key="5">
    <source>
        <dbReference type="SAM" id="MobiDB-lite"/>
    </source>
</evidence>
<feature type="compositionally biased region" description="Basic residues" evidence="5">
    <location>
        <begin position="1"/>
        <end position="16"/>
    </location>
</feature>
<evidence type="ECO:0000256" key="4">
    <source>
        <dbReference type="RuleBase" id="RU367086"/>
    </source>
</evidence>
<gene>
    <name evidence="7" type="ORF">RhiirA1_419805</name>
</gene>
<comment type="similarity">
    <text evidence="2 4">Belongs to the RPF2 family.</text>
</comment>
<dbReference type="VEuPathDB" id="FungiDB:FUN_008871"/>
<evidence type="ECO:0000256" key="2">
    <source>
        <dbReference type="ARBA" id="ARBA00010782"/>
    </source>
</evidence>
<dbReference type="Pfam" id="PF04427">
    <property type="entry name" value="Brix"/>
    <property type="match status" value="1"/>
</dbReference>
<dbReference type="GO" id="GO:0005730">
    <property type="term" value="C:nucleolus"/>
    <property type="evidence" value="ECO:0007669"/>
    <property type="project" value="UniProtKB-SubCell"/>
</dbReference>
<evidence type="ECO:0000313" key="7">
    <source>
        <dbReference type="EMBL" id="PKC66033.1"/>
    </source>
</evidence>
<accession>A0A2N0RRV0</accession>
<dbReference type="SMART" id="SM00879">
    <property type="entry name" value="Brix"/>
    <property type="match status" value="1"/>
</dbReference>
<evidence type="ECO:0000256" key="1">
    <source>
        <dbReference type="ARBA" id="ARBA00004604"/>
    </source>
</evidence>
<comment type="subcellular location">
    <subcellularLocation>
        <location evidence="1 4">Nucleus</location>
        <location evidence="1 4">Nucleolus</location>
    </subcellularLocation>
</comment>
<dbReference type="GO" id="GO:0000463">
    <property type="term" value="P:maturation of LSU-rRNA from tricistronic rRNA transcript (SSU-rRNA, 5.8S rRNA, LSU-rRNA)"/>
    <property type="evidence" value="ECO:0007669"/>
    <property type="project" value="TreeGrafter"/>
</dbReference>
<keyword evidence="3 4" id="KW-0539">Nucleus</keyword>
<organism evidence="7 8">
    <name type="scientific">Rhizophagus irregularis</name>
    <dbReference type="NCBI Taxonomy" id="588596"/>
    <lineage>
        <taxon>Eukaryota</taxon>
        <taxon>Fungi</taxon>
        <taxon>Fungi incertae sedis</taxon>
        <taxon>Mucoromycota</taxon>
        <taxon>Glomeromycotina</taxon>
        <taxon>Glomeromycetes</taxon>
        <taxon>Glomerales</taxon>
        <taxon>Glomeraceae</taxon>
        <taxon>Rhizophagus</taxon>
    </lineage>
</organism>
<name>A0A2N0RRV0_9GLOM</name>
<evidence type="ECO:0000256" key="3">
    <source>
        <dbReference type="ARBA" id="ARBA00023242"/>
    </source>
</evidence>
<dbReference type="PANTHER" id="PTHR12728:SF0">
    <property type="entry name" value="RIBOSOME PRODUCTION FACTOR 2 HOMOLOG"/>
    <property type="match status" value="1"/>
</dbReference>